<gene>
    <name evidence="4" type="ORF">F1189_21540</name>
</gene>
<dbReference type="InterPro" id="IPR003010">
    <property type="entry name" value="C-N_Hydrolase"/>
</dbReference>
<evidence type="ECO:0000256" key="1">
    <source>
        <dbReference type="ARBA" id="ARBA00010613"/>
    </source>
</evidence>
<reference evidence="4 5" key="1">
    <citation type="submission" date="2019-09" db="EMBL/GenBank/DDBJ databases">
        <title>Genome sequence of Rhodovastum atsumiense, a diverse member of the Acetobacteraceae family of non-sulfur purple photosynthetic bacteria.</title>
        <authorList>
            <person name="Meyer T."/>
            <person name="Kyndt J."/>
        </authorList>
    </citation>
    <scope>NUCLEOTIDE SEQUENCE [LARGE SCALE GENOMIC DNA]</scope>
    <source>
        <strain evidence="4 5">DSM 21279</strain>
    </source>
</reference>
<comment type="caution">
    <text evidence="4">The sequence shown here is derived from an EMBL/GenBank/DDBJ whole genome shotgun (WGS) entry which is preliminary data.</text>
</comment>
<comment type="similarity">
    <text evidence="1">Belongs to the carbon-nitrogen hydrolase superfamily. NIT1/NIT2 family.</text>
</comment>
<evidence type="ECO:0000256" key="2">
    <source>
        <dbReference type="SAM" id="MobiDB-lite"/>
    </source>
</evidence>
<name>A0A5M6INY4_9PROT</name>
<dbReference type="PROSITE" id="PS50263">
    <property type="entry name" value="CN_HYDROLASE"/>
    <property type="match status" value="1"/>
</dbReference>
<keyword evidence="4" id="KW-0378">Hydrolase</keyword>
<evidence type="ECO:0000259" key="3">
    <source>
        <dbReference type="PROSITE" id="PS50263"/>
    </source>
</evidence>
<protein>
    <submittedName>
        <fullName evidence="4">Carbon-nitrogen hydrolase family protein</fullName>
    </submittedName>
</protein>
<dbReference type="OrthoDB" id="9811121at2"/>
<proteinExistence type="inferred from homology"/>
<organism evidence="4 5">
    <name type="scientific">Rhodovastum atsumiense</name>
    <dbReference type="NCBI Taxonomy" id="504468"/>
    <lineage>
        <taxon>Bacteria</taxon>
        <taxon>Pseudomonadati</taxon>
        <taxon>Pseudomonadota</taxon>
        <taxon>Alphaproteobacteria</taxon>
        <taxon>Acetobacterales</taxon>
        <taxon>Acetobacteraceae</taxon>
        <taxon>Rhodovastum</taxon>
    </lineage>
</organism>
<dbReference type="InterPro" id="IPR036526">
    <property type="entry name" value="C-N_Hydrolase_sf"/>
</dbReference>
<keyword evidence="5" id="KW-1185">Reference proteome</keyword>
<accession>A0A5M6INY4</accession>
<dbReference type="Gene3D" id="3.60.110.10">
    <property type="entry name" value="Carbon-nitrogen hydrolase"/>
    <property type="match status" value="1"/>
</dbReference>
<dbReference type="PANTHER" id="PTHR23088:SF50">
    <property type="entry name" value="HYDROLASE YHCX"/>
    <property type="match status" value="1"/>
</dbReference>
<evidence type="ECO:0000313" key="4">
    <source>
        <dbReference type="EMBL" id="KAA5609983.1"/>
    </source>
</evidence>
<dbReference type="CDD" id="cd07574">
    <property type="entry name" value="nitrilase_Rim1_like"/>
    <property type="match status" value="1"/>
</dbReference>
<dbReference type="AlphaFoldDB" id="A0A5M6INY4"/>
<dbReference type="SUPFAM" id="SSF56317">
    <property type="entry name" value="Carbon-nitrogen hydrolase"/>
    <property type="match status" value="1"/>
</dbReference>
<dbReference type="InterPro" id="IPR001110">
    <property type="entry name" value="UPF0012_CS"/>
</dbReference>
<dbReference type="Proteomes" id="UP000325255">
    <property type="component" value="Unassembled WGS sequence"/>
</dbReference>
<feature type="region of interest" description="Disordered" evidence="2">
    <location>
        <begin position="272"/>
        <end position="293"/>
    </location>
</feature>
<sequence length="293" mass="31725">MSELRLGLLQYPVEPLASFEAFAAKLDRLIAEGARGAELLVMPEYACMEVAAPLGAPTDPAAELDAVCARAADVLQVMRAAARRHQVWLLPGSLPWREQGRVRNRAPLIAPDGRVAFQDKRVMTRFEAEAWGVGAGDPPAVFETPWGRIGIAICYDLEFPSLVRAQVEAGAWLILAPTCTDTLHGFNRVRLSARARALENQCFVAIAPTVGVAPHLATLDVNRGFAAVYGPVDRGFPEDGVIIEGEPDAGQFVFATLDPARLEAVRTDGGVRNHRDWPAPPPPCPLLTPREMP</sequence>
<dbReference type="RefSeq" id="WP_150042945.1">
    <property type="nucleotide sequence ID" value="NZ_OW485601.1"/>
</dbReference>
<feature type="domain" description="CN hydrolase" evidence="3">
    <location>
        <begin position="4"/>
        <end position="259"/>
    </location>
</feature>
<dbReference type="GO" id="GO:0016787">
    <property type="term" value="F:hydrolase activity"/>
    <property type="evidence" value="ECO:0007669"/>
    <property type="project" value="UniProtKB-KW"/>
</dbReference>
<evidence type="ECO:0000313" key="5">
    <source>
        <dbReference type="Proteomes" id="UP000325255"/>
    </source>
</evidence>
<dbReference type="PROSITE" id="PS01227">
    <property type="entry name" value="UPF0012"/>
    <property type="match status" value="1"/>
</dbReference>
<dbReference type="EMBL" id="VWPK01000040">
    <property type="protein sequence ID" value="KAA5609983.1"/>
    <property type="molecule type" value="Genomic_DNA"/>
</dbReference>
<dbReference type="PANTHER" id="PTHR23088">
    <property type="entry name" value="NITRILASE-RELATED"/>
    <property type="match status" value="1"/>
</dbReference>
<dbReference type="Pfam" id="PF00795">
    <property type="entry name" value="CN_hydrolase"/>
    <property type="match status" value="1"/>
</dbReference>